<evidence type="ECO:0000256" key="1">
    <source>
        <dbReference type="ARBA" id="ARBA00001968"/>
    </source>
</evidence>
<dbReference type="Pfam" id="PF13359">
    <property type="entry name" value="DDE_Tnp_4"/>
    <property type="match status" value="1"/>
</dbReference>
<gene>
    <name evidence="4" type="ORF">HJC23_004067</name>
</gene>
<proteinExistence type="predicted"/>
<sequence length="422" mass="48584">MKNHYISPTVTADKHEFELYQSSLLSQVSAAIASTSNFFYLDRDSNYEGRIPGALGVKRTRLNIDEYVARLDDRNFRRKYRMDKEAFWLLLDILSQHMPETGENKERVHGVNEDEPLKNVWVVVYAIHASSELDIKFPETYTAQAECVQGFKSKSSINIDCCLGAINVFCGRKMKYGLNMMGGDSRRRLIWVEINMPGAVSDFYAFDHSSLKKKLEREGFLRPGYCLFGDNAYVNALYMCTRWKNVSGGPKDAMNFFHSSLRICIECAFGILVHRWGILRKPMPVNLSVQKISSLVLALCKLHNFCIDNASVGVERPEDAGIPNIVVEGGLFLPRMDNGRQCVWECDTNIYSQSDRLNEFLDGGAHMDDHTRSERRRYRYDRDLPCYRILNYFEEQALERPEYSARSLAEQRMELDEAGVRM</sequence>
<dbReference type="AlphaFoldDB" id="A0ABD3PKV7"/>
<feature type="domain" description="DDE Tnp4" evidence="3">
    <location>
        <begin position="167"/>
        <end position="304"/>
    </location>
</feature>
<evidence type="ECO:0000259" key="3">
    <source>
        <dbReference type="Pfam" id="PF13359"/>
    </source>
</evidence>
<keyword evidence="5" id="KW-1185">Reference proteome</keyword>
<dbReference type="GO" id="GO:0046872">
    <property type="term" value="F:metal ion binding"/>
    <property type="evidence" value="ECO:0007669"/>
    <property type="project" value="UniProtKB-KW"/>
</dbReference>
<organism evidence="4 5">
    <name type="scientific">Cyclotella cryptica</name>
    <dbReference type="NCBI Taxonomy" id="29204"/>
    <lineage>
        <taxon>Eukaryota</taxon>
        <taxon>Sar</taxon>
        <taxon>Stramenopiles</taxon>
        <taxon>Ochrophyta</taxon>
        <taxon>Bacillariophyta</taxon>
        <taxon>Coscinodiscophyceae</taxon>
        <taxon>Thalassiosirophycidae</taxon>
        <taxon>Stephanodiscales</taxon>
        <taxon>Stephanodiscaceae</taxon>
        <taxon>Cyclotella</taxon>
    </lineage>
</organism>
<protein>
    <recommendedName>
        <fullName evidence="3">DDE Tnp4 domain-containing protein</fullName>
    </recommendedName>
</protein>
<comment type="caution">
    <text evidence="4">The sequence shown here is derived from an EMBL/GenBank/DDBJ whole genome shotgun (WGS) entry which is preliminary data.</text>
</comment>
<comment type="cofactor">
    <cofactor evidence="1">
        <name>a divalent metal cation</name>
        <dbReference type="ChEBI" id="CHEBI:60240"/>
    </cofactor>
</comment>
<evidence type="ECO:0000313" key="5">
    <source>
        <dbReference type="Proteomes" id="UP001516023"/>
    </source>
</evidence>
<name>A0ABD3PKV7_9STRA</name>
<dbReference type="EMBL" id="JABMIG020000164">
    <property type="protein sequence ID" value="KAL3787996.1"/>
    <property type="molecule type" value="Genomic_DNA"/>
</dbReference>
<keyword evidence="2" id="KW-0479">Metal-binding</keyword>
<evidence type="ECO:0000256" key="2">
    <source>
        <dbReference type="ARBA" id="ARBA00022723"/>
    </source>
</evidence>
<dbReference type="InterPro" id="IPR027806">
    <property type="entry name" value="HARBI1_dom"/>
</dbReference>
<reference evidence="4 5" key="1">
    <citation type="journal article" date="2020" name="G3 (Bethesda)">
        <title>Improved Reference Genome for Cyclotella cryptica CCMP332, a Model for Cell Wall Morphogenesis, Salinity Adaptation, and Lipid Production in Diatoms (Bacillariophyta).</title>
        <authorList>
            <person name="Roberts W.R."/>
            <person name="Downey K.M."/>
            <person name="Ruck E.C."/>
            <person name="Traller J.C."/>
            <person name="Alverson A.J."/>
        </authorList>
    </citation>
    <scope>NUCLEOTIDE SEQUENCE [LARGE SCALE GENOMIC DNA]</scope>
    <source>
        <strain evidence="4 5">CCMP332</strain>
    </source>
</reference>
<dbReference type="Proteomes" id="UP001516023">
    <property type="component" value="Unassembled WGS sequence"/>
</dbReference>
<accession>A0ABD3PKV7</accession>
<evidence type="ECO:0000313" key="4">
    <source>
        <dbReference type="EMBL" id="KAL3787996.1"/>
    </source>
</evidence>